<dbReference type="SUPFAM" id="SSF82153">
    <property type="entry name" value="FAS1 domain"/>
    <property type="match status" value="1"/>
</dbReference>
<sequence>PTPTPLPPVVVDPESLTIAEYINQDFRLEIYAYALTLSPVRATLGQDGPYTLLAPSDAAWVAADTATIKSIFSSLDSLAAFNRSHVLSGDLSLAELADAGTATSIGGRVWTVTQTDQGQTLIGNARVVATVSTPWNGTIHILDTLIR</sequence>
<dbReference type="InterPro" id="IPR000782">
    <property type="entry name" value="FAS1_domain"/>
</dbReference>
<dbReference type="PROSITE" id="PS50213">
    <property type="entry name" value="FAS1"/>
    <property type="match status" value="1"/>
</dbReference>
<feature type="domain" description="FAS1" evidence="1">
    <location>
        <begin position="15"/>
        <end position="146"/>
    </location>
</feature>
<feature type="non-terminal residue" evidence="2">
    <location>
        <position position="1"/>
    </location>
</feature>
<accession>A0A6B1DWK4</accession>
<evidence type="ECO:0000313" key="2">
    <source>
        <dbReference type="EMBL" id="MYD92079.1"/>
    </source>
</evidence>
<dbReference type="EMBL" id="VXPY01000122">
    <property type="protein sequence ID" value="MYD92079.1"/>
    <property type="molecule type" value="Genomic_DNA"/>
</dbReference>
<dbReference type="SMART" id="SM00554">
    <property type="entry name" value="FAS1"/>
    <property type="match status" value="1"/>
</dbReference>
<protein>
    <submittedName>
        <fullName evidence="2">Fasciclin domain-containing protein</fullName>
    </submittedName>
</protein>
<reference evidence="2" key="1">
    <citation type="submission" date="2019-09" db="EMBL/GenBank/DDBJ databases">
        <title>Characterisation of the sponge microbiome using genome-centric metagenomics.</title>
        <authorList>
            <person name="Engelberts J.P."/>
            <person name="Robbins S.J."/>
            <person name="De Goeij J.M."/>
            <person name="Aranda M."/>
            <person name="Bell S.C."/>
            <person name="Webster N.S."/>
        </authorList>
    </citation>
    <scope>NUCLEOTIDE SEQUENCE</scope>
    <source>
        <strain evidence="2">SB0662_bin_9</strain>
    </source>
</reference>
<organism evidence="2">
    <name type="scientific">Caldilineaceae bacterium SB0662_bin_9</name>
    <dbReference type="NCBI Taxonomy" id="2605258"/>
    <lineage>
        <taxon>Bacteria</taxon>
        <taxon>Bacillati</taxon>
        <taxon>Chloroflexota</taxon>
        <taxon>Caldilineae</taxon>
        <taxon>Caldilineales</taxon>
        <taxon>Caldilineaceae</taxon>
    </lineage>
</organism>
<dbReference type="Pfam" id="PF02469">
    <property type="entry name" value="Fasciclin"/>
    <property type="match status" value="1"/>
</dbReference>
<comment type="caution">
    <text evidence="2">The sequence shown here is derived from an EMBL/GenBank/DDBJ whole genome shotgun (WGS) entry which is preliminary data.</text>
</comment>
<name>A0A6B1DWK4_9CHLR</name>
<dbReference type="AlphaFoldDB" id="A0A6B1DWK4"/>
<gene>
    <name evidence="2" type="ORF">F4Y08_17400</name>
</gene>
<dbReference type="Gene3D" id="2.30.180.10">
    <property type="entry name" value="FAS1 domain"/>
    <property type="match status" value="1"/>
</dbReference>
<dbReference type="InterPro" id="IPR036378">
    <property type="entry name" value="FAS1_dom_sf"/>
</dbReference>
<proteinExistence type="predicted"/>
<evidence type="ECO:0000259" key="1">
    <source>
        <dbReference type="PROSITE" id="PS50213"/>
    </source>
</evidence>